<feature type="domain" description="Heterokaryon incompatibility" evidence="1">
    <location>
        <begin position="44"/>
        <end position="202"/>
    </location>
</feature>
<dbReference type="Pfam" id="PF26639">
    <property type="entry name" value="Het-6_barrel"/>
    <property type="match status" value="1"/>
</dbReference>
<evidence type="ECO:0000313" key="2">
    <source>
        <dbReference type="EMBL" id="ERF73204.1"/>
    </source>
</evidence>
<dbReference type="AlphaFoldDB" id="U1HV47"/>
<keyword evidence="3" id="KW-1185">Reference proteome</keyword>
<dbReference type="PANTHER" id="PTHR24148:SF64">
    <property type="entry name" value="HETEROKARYON INCOMPATIBILITY DOMAIN-CONTAINING PROTEIN"/>
    <property type="match status" value="1"/>
</dbReference>
<gene>
    <name evidence="2" type="ORF">EPUS_03045</name>
</gene>
<evidence type="ECO:0000313" key="3">
    <source>
        <dbReference type="Proteomes" id="UP000019373"/>
    </source>
</evidence>
<dbReference type="InterPro" id="IPR010730">
    <property type="entry name" value="HET"/>
</dbReference>
<evidence type="ECO:0000259" key="1">
    <source>
        <dbReference type="Pfam" id="PF06985"/>
    </source>
</evidence>
<dbReference type="InterPro" id="IPR052895">
    <property type="entry name" value="HetReg/Transcr_Mod"/>
</dbReference>
<sequence>MAPYFKMYDQRPGLDKGFRRRASSSAHPLRIRLQTYQVDHLPFYHAISYCWGDGPADRECRCDDDTSAGSLWLSDNLWQALKQIRRIDADVPLWADQLCIDQHNEEEKTHQVQLMRRVFGRASQVIVWLGVADAQTALAFDLIDNVAKQVVDQVKKLGNNWKRNIRTEYYPLEISPADSPEWSAFRGLFSRPWFSRLWVFQEVVLSQEARIVCGQFSTSIQKWTMICEVAEALDRRTTDHLANLKEVDGLAGYISVCNSMNSSWFKATLIRQAAPYCFELLNLMRVLAGQKVSLPQDHVYALLGVAEDVEPLTFPVNYSQPFRDLFVYITKFFVKRYSDLSVLTLVSIGPSSKVARSGPRELPSWVPDYRFEAHRYNERLTSGPKSVKHGLDRHYNSTGSSRASAVLERTLTLGVNGVYVGTIQVLSEPDNNLEDGKGIGDNVLNDGQWSQIVNSYAPDKIYGPTGEHISIAYARLRLTDYLPGENEAVHRSARLAPPTRIPEPNPSSLISIPNGEPLLRSDAGDFMTACIIQSTTRQRLFITDSGYMGLCHQSCVLGDQVWLLMGGDMPFILRELDNEPVTHQFKGESYVHGIMDGEYLLNKFKSGGELSDKEWLNSLADALPFETENLVLS</sequence>
<dbReference type="HOGENOM" id="CLU_004184_7_2_1"/>
<dbReference type="RefSeq" id="XP_007801178.1">
    <property type="nucleotide sequence ID" value="XM_007802987.1"/>
</dbReference>
<organism evidence="2 3">
    <name type="scientific">Endocarpon pusillum (strain Z07020 / HMAS-L-300199)</name>
    <name type="common">Lichen-forming fungus</name>
    <dbReference type="NCBI Taxonomy" id="1263415"/>
    <lineage>
        <taxon>Eukaryota</taxon>
        <taxon>Fungi</taxon>
        <taxon>Dikarya</taxon>
        <taxon>Ascomycota</taxon>
        <taxon>Pezizomycotina</taxon>
        <taxon>Eurotiomycetes</taxon>
        <taxon>Chaetothyriomycetidae</taxon>
        <taxon>Verrucariales</taxon>
        <taxon>Verrucariaceae</taxon>
        <taxon>Endocarpon</taxon>
    </lineage>
</organism>
<accession>U1HV47</accession>
<dbReference type="OMA" id="EDASWIR"/>
<dbReference type="EMBL" id="KE720972">
    <property type="protein sequence ID" value="ERF73204.1"/>
    <property type="molecule type" value="Genomic_DNA"/>
</dbReference>
<dbReference type="Proteomes" id="UP000019373">
    <property type="component" value="Unassembled WGS sequence"/>
</dbReference>
<proteinExistence type="predicted"/>
<reference evidence="3" key="1">
    <citation type="journal article" date="2014" name="BMC Genomics">
        <title>Genome characteristics reveal the impact of lichenization on lichen-forming fungus Endocarpon pusillum Hedwig (Verrucariales, Ascomycota).</title>
        <authorList>
            <person name="Wang Y.-Y."/>
            <person name="Liu B."/>
            <person name="Zhang X.-Y."/>
            <person name="Zhou Q.-M."/>
            <person name="Zhang T."/>
            <person name="Li H."/>
            <person name="Yu Y.-F."/>
            <person name="Zhang X.-L."/>
            <person name="Hao X.-Y."/>
            <person name="Wang M."/>
            <person name="Wang L."/>
            <person name="Wei J.-C."/>
        </authorList>
    </citation>
    <scope>NUCLEOTIDE SEQUENCE [LARGE SCALE GENOMIC DNA]</scope>
    <source>
        <strain evidence="3">Z07020 / HMAS-L-300199</strain>
    </source>
</reference>
<dbReference type="PANTHER" id="PTHR24148">
    <property type="entry name" value="ANKYRIN REPEAT DOMAIN-CONTAINING PROTEIN 39 HOMOLOG-RELATED"/>
    <property type="match status" value="1"/>
</dbReference>
<name>U1HV47_ENDPU</name>
<dbReference type="GeneID" id="19238093"/>
<dbReference type="Pfam" id="PF06985">
    <property type="entry name" value="HET"/>
    <property type="match status" value="1"/>
</dbReference>
<protein>
    <recommendedName>
        <fullName evidence="1">Heterokaryon incompatibility domain-containing protein</fullName>
    </recommendedName>
</protein>
<dbReference type="OrthoDB" id="4161734at2759"/>